<protein>
    <submittedName>
        <fullName evidence="2">CTP:molybdopterin cytidylyltransferase MocA</fullName>
    </submittedName>
</protein>
<evidence type="ECO:0000313" key="3">
    <source>
        <dbReference type="Proteomes" id="UP001239167"/>
    </source>
</evidence>
<dbReference type="SUPFAM" id="SSF53448">
    <property type="entry name" value="Nucleotide-diphospho-sugar transferases"/>
    <property type="match status" value="1"/>
</dbReference>
<dbReference type="PANTHER" id="PTHR43777">
    <property type="entry name" value="MOLYBDENUM COFACTOR CYTIDYLYLTRANSFERASE"/>
    <property type="match status" value="1"/>
</dbReference>
<name>A0ABT9Y8S8_9FIRM</name>
<reference evidence="2 3" key="1">
    <citation type="submission" date="2023-07" db="EMBL/GenBank/DDBJ databases">
        <title>Genomic Encyclopedia of Type Strains, Phase IV (KMG-IV): sequencing the most valuable type-strain genomes for metagenomic binning, comparative biology and taxonomic classification.</title>
        <authorList>
            <person name="Goeker M."/>
        </authorList>
    </citation>
    <scope>NUCLEOTIDE SEQUENCE [LARGE SCALE GENOMIC DNA]</scope>
    <source>
        <strain evidence="2 3">DSM 16980</strain>
    </source>
</reference>
<dbReference type="CDD" id="cd04182">
    <property type="entry name" value="GT_2_like_f"/>
    <property type="match status" value="1"/>
</dbReference>
<dbReference type="GO" id="GO:0016779">
    <property type="term" value="F:nucleotidyltransferase activity"/>
    <property type="evidence" value="ECO:0007669"/>
    <property type="project" value="UniProtKB-KW"/>
</dbReference>
<dbReference type="InterPro" id="IPR029044">
    <property type="entry name" value="Nucleotide-diphossugar_trans"/>
</dbReference>
<dbReference type="PANTHER" id="PTHR43777:SF1">
    <property type="entry name" value="MOLYBDENUM COFACTOR CYTIDYLYLTRANSFERASE"/>
    <property type="match status" value="1"/>
</dbReference>
<organism evidence="2 3">
    <name type="scientific">Pectinatus haikarae</name>
    <dbReference type="NCBI Taxonomy" id="349096"/>
    <lineage>
        <taxon>Bacteria</taxon>
        <taxon>Bacillati</taxon>
        <taxon>Bacillota</taxon>
        <taxon>Negativicutes</taxon>
        <taxon>Selenomonadales</taxon>
        <taxon>Selenomonadaceae</taxon>
        <taxon>Pectinatus</taxon>
    </lineage>
</organism>
<dbReference type="RefSeq" id="WP_196605476.1">
    <property type="nucleotide sequence ID" value="NZ_CP116940.1"/>
</dbReference>
<dbReference type="Pfam" id="PF12804">
    <property type="entry name" value="NTP_transf_3"/>
    <property type="match status" value="1"/>
</dbReference>
<evidence type="ECO:0000313" key="2">
    <source>
        <dbReference type="EMBL" id="MDQ0204244.1"/>
    </source>
</evidence>
<accession>A0ABT9Y8S8</accession>
<keyword evidence="3" id="KW-1185">Reference proteome</keyword>
<comment type="caution">
    <text evidence="2">The sequence shown here is derived from an EMBL/GenBank/DDBJ whole genome shotgun (WGS) entry which is preliminary data.</text>
</comment>
<feature type="domain" description="MobA-like NTP transferase" evidence="1">
    <location>
        <begin position="4"/>
        <end position="164"/>
    </location>
</feature>
<evidence type="ECO:0000259" key="1">
    <source>
        <dbReference type="Pfam" id="PF12804"/>
    </source>
</evidence>
<sequence>MLGAVIAAAGLSSRMGDFKPLLPYRGKTILAATVEKLRAVGAKEIVIVAGHRHEEIRKYFKDSSLKIVYNPHYRERDMLYSLQCGIKNIKKAAAAFIMPADMPAISLQTFADITNAWQANKGELIIPVQNGRWKHPPLIGRRYFADIISFSGENGMRGILNKLEKKAFLIEISDDGLNVDVDTPEEYRRLLETEGYSEKL</sequence>
<dbReference type="EMBL" id="JAUSUE010000014">
    <property type="protein sequence ID" value="MDQ0204244.1"/>
    <property type="molecule type" value="Genomic_DNA"/>
</dbReference>
<dbReference type="Proteomes" id="UP001239167">
    <property type="component" value="Unassembled WGS sequence"/>
</dbReference>
<dbReference type="Gene3D" id="3.90.550.10">
    <property type="entry name" value="Spore Coat Polysaccharide Biosynthesis Protein SpsA, Chain A"/>
    <property type="match status" value="1"/>
</dbReference>
<keyword evidence="2" id="KW-0808">Transferase</keyword>
<proteinExistence type="predicted"/>
<gene>
    <name evidence="2" type="ORF">J2S01_001972</name>
</gene>
<keyword evidence="2" id="KW-0548">Nucleotidyltransferase</keyword>
<dbReference type="InterPro" id="IPR025877">
    <property type="entry name" value="MobA-like_NTP_Trfase"/>
</dbReference>